<gene>
    <name evidence="2" type="ORF">C2845_PM01G35420</name>
</gene>
<accession>A0A3L6TIQ5</accession>
<evidence type="ECO:0000313" key="3">
    <source>
        <dbReference type="Proteomes" id="UP000275267"/>
    </source>
</evidence>
<reference evidence="3" key="1">
    <citation type="journal article" date="2019" name="Nat. Commun.">
        <title>The genome of broomcorn millet.</title>
        <authorList>
            <person name="Zou C."/>
            <person name="Miki D."/>
            <person name="Li D."/>
            <person name="Tang Q."/>
            <person name="Xiao L."/>
            <person name="Rajput S."/>
            <person name="Deng P."/>
            <person name="Jia W."/>
            <person name="Huang R."/>
            <person name="Zhang M."/>
            <person name="Sun Y."/>
            <person name="Hu J."/>
            <person name="Fu X."/>
            <person name="Schnable P.S."/>
            <person name="Li F."/>
            <person name="Zhang H."/>
            <person name="Feng B."/>
            <person name="Zhu X."/>
            <person name="Liu R."/>
            <person name="Schnable J.C."/>
            <person name="Zhu J.-K."/>
            <person name="Zhang H."/>
        </authorList>
    </citation>
    <scope>NUCLEOTIDE SEQUENCE [LARGE SCALE GENOMIC DNA]</scope>
</reference>
<proteinExistence type="predicted"/>
<dbReference type="STRING" id="4540.A0A3L6TIQ5"/>
<evidence type="ECO:0000256" key="1">
    <source>
        <dbReference type="SAM" id="MobiDB-lite"/>
    </source>
</evidence>
<keyword evidence="3" id="KW-1185">Reference proteome</keyword>
<evidence type="ECO:0008006" key="4">
    <source>
        <dbReference type="Google" id="ProtNLM"/>
    </source>
</evidence>
<name>A0A3L6TIQ5_PANMI</name>
<dbReference type="SUPFAM" id="SSF81383">
    <property type="entry name" value="F-box domain"/>
    <property type="match status" value="1"/>
</dbReference>
<dbReference type="EMBL" id="PQIB02000001">
    <property type="protein sequence ID" value="RLN40140.1"/>
    <property type="molecule type" value="Genomic_DNA"/>
</dbReference>
<dbReference type="AlphaFoldDB" id="A0A3L6TIQ5"/>
<feature type="region of interest" description="Disordered" evidence="1">
    <location>
        <begin position="202"/>
        <end position="246"/>
    </location>
</feature>
<feature type="compositionally biased region" description="Acidic residues" evidence="1">
    <location>
        <begin position="225"/>
        <end position="246"/>
    </location>
</feature>
<dbReference type="InterPro" id="IPR036047">
    <property type="entry name" value="F-box-like_dom_sf"/>
</dbReference>
<dbReference type="PANTHER" id="PTHR34591">
    <property type="entry name" value="OS03G0653100 PROTEIN-RELATED"/>
    <property type="match status" value="1"/>
</dbReference>
<comment type="caution">
    <text evidence="2">The sequence shown here is derived from an EMBL/GenBank/DDBJ whole genome shotgun (WGS) entry which is preliminary data.</text>
</comment>
<sequence length="246" mass="28038">MGGPCMQRASCLLEVIKSTHQIRDRSRVKCSAVQCPRARLAPAQLAREQARDQEAGRMEWQVDLPRLLLPDDVLAGVLRRVAPRGLAASRCVRRAWHALIDGRGMLRAGLLPHSLAGIFISYRNLQFAKFFARPPVDYDYGVPNSAILDHCNGLLLQYDWVCNPATRVWILDESSDQTERKLRQDTDLELAFPTLTCDHGPWVLENVSSDDESDEHEDEERMQVEEEFEWNPDDDNIPPTSDMEEK</sequence>
<dbReference type="Proteomes" id="UP000275267">
    <property type="component" value="Unassembled WGS sequence"/>
</dbReference>
<organism evidence="2 3">
    <name type="scientific">Panicum miliaceum</name>
    <name type="common">Proso millet</name>
    <name type="synonym">Broomcorn millet</name>
    <dbReference type="NCBI Taxonomy" id="4540"/>
    <lineage>
        <taxon>Eukaryota</taxon>
        <taxon>Viridiplantae</taxon>
        <taxon>Streptophyta</taxon>
        <taxon>Embryophyta</taxon>
        <taxon>Tracheophyta</taxon>
        <taxon>Spermatophyta</taxon>
        <taxon>Magnoliopsida</taxon>
        <taxon>Liliopsida</taxon>
        <taxon>Poales</taxon>
        <taxon>Poaceae</taxon>
        <taxon>PACMAD clade</taxon>
        <taxon>Panicoideae</taxon>
        <taxon>Panicodae</taxon>
        <taxon>Paniceae</taxon>
        <taxon>Panicinae</taxon>
        <taxon>Panicum</taxon>
        <taxon>Panicum sect. Panicum</taxon>
    </lineage>
</organism>
<protein>
    <recommendedName>
        <fullName evidence="4">F-box domain-containing protein</fullName>
    </recommendedName>
</protein>
<evidence type="ECO:0000313" key="2">
    <source>
        <dbReference type="EMBL" id="RLN40140.1"/>
    </source>
</evidence>
<feature type="compositionally biased region" description="Acidic residues" evidence="1">
    <location>
        <begin position="208"/>
        <end position="218"/>
    </location>
</feature>